<dbReference type="Proteomes" id="UP000282028">
    <property type="component" value="Unassembled WGS sequence"/>
</dbReference>
<accession>A0A3M8CGN9</accession>
<dbReference type="PANTHER" id="PTHR36444:SF2">
    <property type="entry name" value="TRANSCRIPTIONAL REGULATOR PROTEIN YOBU-RELATED"/>
    <property type="match status" value="1"/>
</dbReference>
<comment type="caution">
    <text evidence="2">The sequence shown here is derived from an EMBL/GenBank/DDBJ whole genome shotgun (WGS) entry which is preliminary data.</text>
</comment>
<evidence type="ECO:0000313" key="3">
    <source>
        <dbReference type="Proteomes" id="UP000282028"/>
    </source>
</evidence>
<evidence type="ECO:0000259" key="1">
    <source>
        <dbReference type="SMART" id="SM00871"/>
    </source>
</evidence>
<dbReference type="SUPFAM" id="SSF55136">
    <property type="entry name" value="Probable bacterial effector-binding domain"/>
    <property type="match status" value="1"/>
</dbReference>
<reference evidence="2 3" key="1">
    <citation type="submission" date="2018-10" db="EMBL/GenBank/DDBJ databases">
        <title>Phylogenomics of Brevibacillus.</title>
        <authorList>
            <person name="Dunlap C."/>
        </authorList>
    </citation>
    <scope>NUCLEOTIDE SEQUENCE [LARGE SCALE GENOMIC DNA]</scope>
    <source>
        <strain evidence="2 3">JCM 12215</strain>
    </source>
</reference>
<keyword evidence="3" id="KW-1185">Reference proteome</keyword>
<organism evidence="2 3">
    <name type="scientific">Brevibacillus invocatus</name>
    <dbReference type="NCBI Taxonomy" id="173959"/>
    <lineage>
        <taxon>Bacteria</taxon>
        <taxon>Bacillati</taxon>
        <taxon>Bacillota</taxon>
        <taxon>Bacilli</taxon>
        <taxon>Bacillales</taxon>
        <taxon>Paenibacillaceae</taxon>
        <taxon>Brevibacillus</taxon>
    </lineage>
</organism>
<dbReference type="PANTHER" id="PTHR36444">
    <property type="entry name" value="TRANSCRIPTIONAL REGULATOR PROTEIN YOBU-RELATED"/>
    <property type="match status" value="1"/>
</dbReference>
<dbReference type="EMBL" id="RHHR01000013">
    <property type="protein sequence ID" value="RNB74926.1"/>
    <property type="molecule type" value="Genomic_DNA"/>
</dbReference>
<feature type="domain" description="AraC effector-binding" evidence="1">
    <location>
        <begin position="1"/>
        <end position="128"/>
    </location>
</feature>
<dbReference type="InterPro" id="IPR010499">
    <property type="entry name" value="AraC_E-bd"/>
</dbReference>
<sequence length="130" mass="14800">MSLSPFVRGVSWKQQNTIGLPVTYGVFVDPPNYNPDTDPFSWIAGVEVLHDAEPPEGMISYELPKAPYAVLDYKGDIDRAGDAYGQLYDWITQSEYVQAGSYGFEMYSKVYSMTERQNAEFSLYFPVRKK</sequence>
<dbReference type="InterPro" id="IPR053182">
    <property type="entry name" value="YobU-like_regulator"/>
</dbReference>
<protein>
    <submittedName>
        <fullName evidence="2">AraC family transcriptional regulator</fullName>
    </submittedName>
</protein>
<proteinExistence type="predicted"/>
<evidence type="ECO:0000313" key="2">
    <source>
        <dbReference type="EMBL" id="RNB74926.1"/>
    </source>
</evidence>
<dbReference type="InterPro" id="IPR029442">
    <property type="entry name" value="GyrI-like"/>
</dbReference>
<dbReference type="OrthoDB" id="2593454at2"/>
<gene>
    <name evidence="2" type="ORF">EDM52_09410</name>
</gene>
<dbReference type="SMART" id="SM00871">
    <property type="entry name" value="AraC_E_bind"/>
    <property type="match status" value="1"/>
</dbReference>
<dbReference type="Pfam" id="PF06445">
    <property type="entry name" value="GyrI-like"/>
    <property type="match status" value="1"/>
</dbReference>
<dbReference type="InterPro" id="IPR011256">
    <property type="entry name" value="Reg_factor_effector_dom_sf"/>
</dbReference>
<dbReference type="AlphaFoldDB" id="A0A3M8CGN9"/>
<name>A0A3M8CGN9_9BACL</name>
<dbReference type="RefSeq" id="WP_122908743.1">
    <property type="nucleotide sequence ID" value="NZ_CBCSBE010000005.1"/>
</dbReference>
<dbReference type="Gene3D" id="3.20.80.10">
    <property type="entry name" value="Regulatory factor, effector binding domain"/>
    <property type="match status" value="1"/>
</dbReference>